<dbReference type="EC" id="2.7.11.1" evidence="1"/>
<proteinExistence type="predicted"/>
<dbReference type="GO" id="GO:0004674">
    <property type="term" value="F:protein serine/threonine kinase activity"/>
    <property type="evidence" value="ECO:0000318"/>
    <property type="project" value="GO_Central"/>
</dbReference>
<dbReference type="Proteomes" id="UP000001357">
    <property type="component" value="Unassembled WGS sequence"/>
</dbReference>
<keyword evidence="3" id="KW-0808">Transferase</keyword>
<evidence type="ECO:0000313" key="12">
    <source>
        <dbReference type="Proteomes" id="UP000001357"/>
    </source>
</evidence>
<dbReference type="Pfam" id="PF00069">
    <property type="entry name" value="Pkinase"/>
    <property type="match status" value="2"/>
</dbReference>
<dbReference type="AlphaFoldDB" id="A9UY24"/>
<reference evidence="11 12" key="1">
    <citation type="journal article" date="2008" name="Nature">
        <title>The genome of the choanoflagellate Monosiga brevicollis and the origin of metazoans.</title>
        <authorList>
            <consortium name="JGI Sequencing"/>
            <person name="King N."/>
            <person name="Westbrook M.J."/>
            <person name="Young S.L."/>
            <person name="Kuo A."/>
            <person name="Abedin M."/>
            <person name="Chapman J."/>
            <person name="Fairclough S."/>
            <person name="Hellsten U."/>
            <person name="Isogai Y."/>
            <person name="Letunic I."/>
            <person name="Marr M."/>
            <person name="Pincus D."/>
            <person name="Putnam N."/>
            <person name="Rokas A."/>
            <person name="Wright K.J."/>
            <person name="Zuzow R."/>
            <person name="Dirks W."/>
            <person name="Good M."/>
            <person name="Goodstein D."/>
            <person name="Lemons D."/>
            <person name="Li W."/>
            <person name="Lyons J.B."/>
            <person name="Morris A."/>
            <person name="Nichols S."/>
            <person name="Richter D.J."/>
            <person name="Salamov A."/>
            <person name="Bork P."/>
            <person name="Lim W.A."/>
            <person name="Manning G."/>
            <person name="Miller W.T."/>
            <person name="McGinnis W."/>
            <person name="Shapiro H."/>
            <person name="Tjian R."/>
            <person name="Grigoriev I.V."/>
            <person name="Rokhsar D."/>
        </authorList>
    </citation>
    <scope>NUCLEOTIDE SEQUENCE [LARGE SCALE GENOMIC DNA]</scope>
    <source>
        <strain evidence="12">MX1 / ATCC 50154</strain>
    </source>
</reference>
<dbReference type="OMA" id="NHKGPNG"/>
<evidence type="ECO:0000256" key="9">
    <source>
        <dbReference type="SAM" id="MobiDB-lite"/>
    </source>
</evidence>
<dbReference type="PANTHER" id="PTHR47634:SF9">
    <property type="entry name" value="PROTEIN KINASE DOMAIN-CONTAINING PROTEIN-RELATED"/>
    <property type="match status" value="1"/>
</dbReference>
<dbReference type="InterPro" id="IPR051334">
    <property type="entry name" value="SRPK"/>
</dbReference>
<feature type="non-terminal residue" evidence="11">
    <location>
        <position position="1"/>
    </location>
</feature>
<dbReference type="FunCoup" id="A9UY24">
    <property type="interactions" value="1659"/>
</dbReference>
<evidence type="ECO:0000256" key="4">
    <source>
        <dbReference type="ARBA" id="ARBA00022741"/>
    </source>
</evidence>
<feature type="domain" description="Protein kinase" evidence="10">
    <location>
        <begin position="27"/>
        <end position="486"/>
    </location>
</feature>
<dbReference type="GO" id="GO:0005634">
    <property type="term" value="C:nucleus"/>
    <property type="evidence" value="ECO:0000318"/>
    <property type="project" value="GO_Central"/>
</dbReference>
<evidence type="ECO:0000313" key="11">
    <source>
        <dbReference type="EMBL" id="EDQ89787.1"/>
    </source>
</evidence>
<dbReference type="EMBL" id="CH991549">
    <property type="protein sequence ID" value="EDQ89787.1"/>
    <property type="molecule type" value="Genomic_DNA"/>
</dbReference>
<dbReference type="GO" id="GO:0005524">
    <property type="term" value="F:ATP binding"/>
    <property type="evidence" value="ECO:0007669"/>
    <property type="project" value="UniProtKB-KW"/>
</dbReference>
<dbReference type="GO" id="GO:0050684">
    <property type="term" value="P:regulation of mRNA processing"/>
    <property type="evidence" value="ECO:0000318"/>
    <property type="project" value="GO_Central"/>
</dbReference>
<dbReference type="KEGG" id="mbr:MONBRDRAFT_532"/>
<sequence>EDTESAAEYKHGGYHSLNYGDVFKQRYRIIKKLGWGHFSTVWLVHDTTRSHYGALKIVKSASHYTEAAEDEIKLLRAVRDTDKTARGRNRVIQLIDDFAIFGTNGTHVAMATELLGCTLLKLIKCFHYRGLPRMLVKRIVRQVLEGLDYLHTKCTIIHTDIKPENILVLLTEEEISLMGKNALETYHERGPATPGAALNKTQKKNRRRRQQGKLASGDGEAPSAAAAAADDAEKPTTTQPPVSGGDAGSPGDDASERKAGAAEASPDASGDPDANATAVVSKPTLMHLAPLTRAHPWYLLLWGTLFPGTWREKLHDMQFLESCDVKIADLGNACWVDQHFANVIQTRQYRSLEVLLGAPYDTSADVWSVACMTFELLTGDYLFEPRKGRDFSRDEDHVALITELLGPIPSFIALSGSNSRRIFAKGGKELLHIKELRSWPLYNVLCEKYNFDASEAEALQSFMLPMLDVSPVRRATAALSLRHPWLEI</sequence>
<evidence type="ECO:0000256" key="3">
    <source>
        <dbReference type="ARBA" id="ARBA00022679"/>
    </source>
</evidence>
<gene>
    <name evidence="11" type="ORF">MONBRDRAFT_532</name>
</gene>
<feature type="compositionally biased region" description="Low complexity" evidence="9">
    <location>
        <begin position="240"/>
        <end position="252"/>
    </location>
</feature>
<dbReference type="CDD" id="cd14136">
    <property type="entry name" value="STKc_SRPK"/>
    <property type="match status" value="1"/>
</dbReference>
<evidence type="ECO:0000256" key="5">
    <source>
        <dbReference type="ARBA" id="ARBA00022777"/>
    </source>
</evidence>
<evidence type="ECO:0000256" key="8">
    <source>
        <dbReference type="ARBA" id="ARBA00048679"/>
    </source>
</evidence>
<keyword evidence="12" id="KW-1185">Reference proteome</keyword>
<dbReference type="InterPro" id="IPR008271">
    <property type="entry name" value="Ser/Thr_kinase_AS"/>
</dbReference>
<dbReference type="SMART" id="SM00220">
    <property type="entry name" value="S_TKc"/>
    <property type="match status" value="1"/>
</dbReference>
<dbReference type="FunFam" id="3.30.200.20:FF:000770">
    <property type="entry name" value="SRSF protein kinase 2"/>
    <property type="match status" value="1"/>
</dbReference>
<dbReference type="SUPFAM" id="SSF56112">
    <property type="entry name" value="Protein kinase-like (PK-like)"/>
    <property type="match status" value="1"/>
</dbReference>
<dbReference type="InterPro" id="IPR011009">
    <property type="entry name" value="Kinase-like_dom_sf"/>
</dbReference>
<organism evidence="11 12">
    <name type="scientific">Monosiga brevicollis</name>
    <name type="common">Choanoflagellate</name>
    <dbReference type="NCBI Taxonomy" id="81824"/>
    <lineage>
        <taxon>Eukaryota</taxon>
        <taxon>Choanoflagellata</taxon>
        <taxon>Craspedida</taxon>
        <taxon>Salpingoecidae</taxon>
        <taxon>Monosiga</taxon>
    </lineage>
</organism>
<comment type="catalytic activity">
    <reaction evidence="8">
        <text>L-seryl-[protein] + ATP = O-phospho-L-seryl-[protein] + ADP + H(+)</text>
        <dbReference type="Rhea" id="RHEA:17989"/>
        <dbReference type="Rhea" id="RHEA-COMP:9863"/>
        <dbReference type="Rhea" id="RHEA-COMP:11604"/>
        <dbReference type="ChEBI" id="CHEBI:15378"/>
        <dbReference type="ChEBI" id="CHEBI:29999"/>
        <dbReference type="ChEBI" id="CHEBI:30616"/>
        <dbReference type="ChEBI" id="CHEBI:83421"/>
        <dbReference type="ChEBI" id="CHEBI:456216"/>
        <dbReference type="EC" id="2.7.11.1"/>
    </reaction>
</comment>
<dbReference type="GO" id="GO:0000245">
    <property type="term" value="P:spliceosomal complex assembly"/>
    <property type="evidence" value="ECO:0000318"/>
    <property type="project" value="GO_Central"/>
</dbReference>
<dbReference type="PROSITE" id="PS50011">
    <property type="entry name" value="PROTEIN_KINASE_DOM"/>
    <property type="match status" value="1"/>
</dbReference>
<accession>A9UY24</accession>
<dbReference type="Gene3D" id="3.30.200.20">
    <property type="entry name" value="Phosphorylase Kinase, domain 1"/>
    <property type="match status" value="1"/>
</dbReference>
<evidence type="ECO:0000256" key="2">
    <source>
        <dbReference type="ARBA" id="ARBA00022527"/>
    </source>
</evidence>
<dbReference type="Gene3D" id="1.10.510.10">
    <property type="entry name" value="Transferase(Phosphotransferase) domain 1"/>
    <property type="match status" value="1"/>
</dbReference>
<keyword evidence="4" id="KW-0547">Nucleotide-binding</keyword>
<evidence type="ECO:0000256" key="1">
    <source>
        <dbReference type="ARBA" id="ARBA00012513"/>
    </source>
</evidence>
<dbReference type="GO" id="GO:0005737">
    <property type="term" value="C:cytoplasm"/>
    <property type="evidence" value="ECO:0000318"/>
    <property type="project" value="GO_Central"/>
</dbReference>
<dbReference type="InParanoid" id="A9UY24"/>
<dbReference type="RefSeq" id="XP_001745209.1">
    <property type="nucleotide sequence ID" value="XM_001745157.1"/>
</dbReference>
<evidence type="ECO:0000256" key="6">
    <source>
        <dbReference type="ARBA" id="ARBA00022840"/>
    </source>
</evidence>
<comment type="catalytic activity">
    <reaction evidence="7">
        <text>L-threonyl-[protein] + ATP = O-phospho-L-threonyl-[protein] + ADP + H(+)</text>
        <dbReference type="Rhea" id="RHEA:46608"/>
        <dbReference type="Rhea" id="RHEA-COMP:11060"/>
        <dbReference type="Rhea" id="RHEA-COMP:11605"/>
        <dbReference type="ChEBI" id="CHEBI:15378"/>
        <dbReference type="ChEBI" id="CHEBI:30013"/>
        <dbReference type="ChEBI" id="CHEBI:30616"/>
        <dbReference type="ChEBI" id="CHEBI:61977"/>
        <dbReference type="ChEBI" id="CHEBI:456216"/>
        <dbReference type="EC" id="2.7.11.1"/>
    </reaction>
</comment>
<dbReference type="PANTHER" id="PTHR47634">
    <property type="entry name" value="PROTEIN KINASE DOMAIN-CONTAINING PROTEIN-RELATED"/>
    <property type="match status" value="1"/>
</dbReference>
<feature type="non-terminal residue" evidence="11">
    <location>
        <position position="488"/>
    </location>
</feature>
<feature type="compositionally biased region" description="Basic residues" evidence="9">
    <location>
        <begin position="201"/>
        <end position="211"/>
    </location>
</feature>
<dbReference type="FunFam" id="1.10.510.10:FF:001654">
    <property type="entry name" value="SRSF protein kinase 3"/>
    <property type="match status" value="1"/>
</dbReference>
<dbReference type="GeneID" id="5890575"/>
<dbReference type="STRING" id="81824.A9UY24"/>
<dbReference type="InterPro" id="IPR000719">
    <property type="entry name" value="Prot_kinase_dom"/>
</dbReference>
<evidence type="ECO:0000259" key="10">
    <source>
        <dbReference type="PROSITE" id="PS50011"/>
    </source>
</evidence>
<name>A9UY24_MONBE</name>
<feature type="region of interest" description="Disordered" evidence="9">
    <location>
        <begin position="187"/>
        <end position="276"/>
    </location>
</feature>
<dbReference type="PROSITE" id="PS00108">
    <property type="entry name" value="PROTEIN_KINASE_ST"/>
    <property type="match status" value="1"/>
</dbReference>
<keyword evidence="5" id="KW-0418">Kinase</keyword>
<keyword evidence="6" id="KW-0067">ATP-binding</keyword>
<evidence type="ECO:0000256" key="7">
    <source>
        <dbReference type="ARBA" id="ARBA00047899"/>
    </source>
</evidence>
<dbReference type="eggNOG" id="KOG1290">
    <property type="taxonomic scope" value="Eukaryota"/>
</dbReference>
<keyword evidence="2" id="KW-0723">Serine/threonine-protein kinase</keyword>
<protein>
    <recommendedName>
        <fullName evidence="1">non-specific serine/threonine protein kinase</fullName>
        <ecNumber evidence="1">2.7.11.1</ecNumber>
    </recommendedName>
</protein>
<feature type="compositionally biased region" description="Low complexity" evidence="9">
    <location>
        <begin position="212"/>
        <end position="229"/>
    </location>
</feature>